<feature type="non-terminal residue" evidence="1">
    <location>
        <position position="1"/>
    </location>
</feature>
<name>A0A371I9B5_MUCPR</name>
<dbReference type="PANTHER" id="PTHR11439:SF467">
    <property type="entry name" value="INTEGRASE CATALYTIC DOMAIN-CONTAINING PROTEIN"/>
    <property type="match status" value="1"/>
</dbReference>
<dbReference type="PANTHER" id="PTHR11439">
    <property type="entry name" value="GAG-POL-RELATED RETROTRANSPOSON"/>
    <property type="match status" value="1"/>
</dbReference>
<dbReference type="OrthoDB" id="1645289at2759"/>
<organism evidence="1 2">
    <name type="scientific">Mucuna pruriens</name>
    <name type="common">Velvet bean</name>
    <name type="synonym">Dolichos pruriens</name>
    <dbReference type="NCBI Taxonomy" id="157652"/>
    <lineage>
        <taxon>Eukaryota</taxon>
        <taxon>Viridiplantae</taxon>
        <taxon>Streptophyta</taxon>
        <taxon>Embryophyta</taxon>
        <taxon>Tracheophyta</taxon>
        <taxon>Spermatophyta</taxon>
        <taxon>Magnoliopsida</taxon>
        <taxon>eudicotyledons</taxon>
        <taxon>Gunneridae</taxon>
        <taxon>Pentapetalae</taxon>
        <taxon>rosids</taxon>
        <taxon>fabids</taxon>
        <taxon>Fabales</taxon>
        <taxon>Fabaceae</taxon>
        <taxon>Papilionoideae</taxon>
        <taxon>50 kb inversion clade</taxon>
        <taxon>NPAAA clade</taxon>
        <taxon>indigoferoid/millettioid clade</taxon>
        <taxon>Phaseoleae</taxon>
        <taxon>Mucuna</taxon>
    </lineage>
</organism>
<accession>A0A371I9B5</accession>
<dbReference type="AlphaFoldDB" id="A0A371I9B5"/>
<evidence type="ECO:0008006" key="3">
    <source>
        <dbReference type="Google" id="ProtNLM"/>
    </source>
</evidence>
<dbReference type="EMBL" id="QJKJ01000623">
    <property type="protein sequence ID" value="RDY11554.1"/>
    <property type="molecule type" value="Genomic_DNA"/>
</dbReference>
<gene>
    <name evidence="1" type="ORF">CR513_03773</name>
</gene>
<evidence type="ECO:0000313" key="2">
    <source>
        <dbReference type="Proteomes" id="UP000257109"/>
    </source>
</evidence>
<comment type="caution">
    <text evidence="1">The sequence shown here is derived from an EMBL/GenBank/DDBJ whole genome shotgun (WGS) entry which is preliminary data.</text>
</comment>
<keyword evidence="2" id="KW-1185">Reference proteome</keyword>
<proteinExistence type="predicted"/>
<dbReference type="STRING" id="157652.A0A371I9B5"/>
<sequence length="176" mass="20648">MYTQVCTHPDIVFVVEVLGRYLSNLRMQHWKIVKCVMCYLKRTKTYMLTYRKFEGLEIIRYSNSNFARCQDSKCSTSGNIYMLAGGVIFWKSVKQTLIVLSTITVESVACFKAFNHGIWLLRVVNGIERPLKIYCDNNSIVLYSNNNRNYTKSKFIDIKFLVVKERVQNKQIFIKI</sequence>
<protein>
    <recommendedName>
        <fullName evidence="3">Copia protein</fullName>
    </recommendedName>
</protein>
<evidence type="ECO:0000313" key="1">
    <source>
        <dbReference type="EMBL" id="RDY11554.1"/>
    </source>
</evidence>
<reference evidence="1" key="1">
    <citation type="submission" date="2018-05" db="EMBL/GenBank/DDBJ databases">
        <title>Draft genome of Mucuna pruriens seed.</title>
        <authorList>
            <person name="Nnadi N.E."/>
            <person name="Vos R."/>
            <person name="Hasami M.H."/>
            <person name="Devisetty U.K."/>
            <person name="Aguiy J.C."/>
        </authorList>
    </citation>
    <scope>NUCLEOTIDE SEQUENCE [LARGE SCALE GENOMIC DNA]</scope>
    <source>
        <strain evidence="1">JCA_2017</strain>
    </source>
</reference>
<dbReference type="CDD" id="cd09272">
    <property type="entry name" value="RNase_HI_RT_Ty1"/>
    <property type="match status" value="1"/>
</dbReference>
<dbReference type="Proteomes" id="UP000257109">
    <property type="component" value="Unassembled WGS sequence"/>
</dbReference>